<name>A0A0K2UWF3_LEPSM</name>
<accession>A0A0K2UWF3</accession>
<sequence length="112" mass="12891">MGPIMKKKYLVKKRREIRNNFFFSLLFIKYSHSMKVKINDKLMQSMNFKPIGNKREKTRPSSSECLLIPLSPLTLIKAMAAESLQTMSNSDSSILNATDSKTQSIFIHRHPS</sequence>
<reference evidence="1" key="1">
    <citation type="submission" date="2014-05" db="EMBL/GenBank/DDBJ databases">
        <authorList>
            <person name="Chronopoulou M."/>
        </authorList>
    </citation>
    <scope>NUCLEOTIDE SEQUENCE</scope>
    <source>
        <tissue evidence="1">Whole organism</tissue>
    </source>
</reference>
<proteinExistence type="predicted"/>
<dbReference type="AlphaFoldDB" id="A0A0K2UWF3"/>
<dbReference type="EMBL" id="HACA01025034">
    <property type="protein sequence ID" value="CDW42395.1"/>
    <property type="molecule type" value="Transcribed_RNA"/>
</dbReference>
<protein>
    <submittedName>
        <fullName evidence="1">Uncharacterized protein</fullName>
    </submittedName>
</protein>
<evidence type="ECO:0000313" key="1">
    <source>
        <dbReference type="EMBL" id="CDW42395.1"/>
    </source>
</evidence>
<organism evidence="1">
    <name type="scientific">Lepeophtheirus salmonis</name>
    <name type="common">Salmon louse</name>
    <name type="synonym">Caligus salmonis</name>
    <dbReference type="NCBI Taxonomy" id="72036"/>
    <lineage>
        <taxon>Eukaryota</taxon>
        <taxon>Metazoa</taxon>
        <taxon>Ecdysozoa</taxon>
        <taxon>Arthropoda</taxon>
        <taxon>Crustacea</taxon>
        <taxon>Multicrustacea</taxon>
        <taxon>Hexanauplia</taxon>
        <taxon>Copepoda</taxon>
        <taxon>Siphonostomatoida</taxon>
        <taxon>Caligidae</taxon>
        <taxon>Lepeophtheirus</taxon>
    </lineage>
</organism>